<dbReference type="Gene3D" id="1.10.10.10">
    <property type="entry name" value="Winged helix-like DNA-binding domain superfamily/Winged helix DNA-binding domain"/>
    <property type="match status" value="1"/>
</dbReference>
<evidence type="ECO:0000313" key="2">
    <source>
        <dbReference type="EMBL" id="KNA92234.1"/>
    </source>
</evidence>
<dbReference type="PRINTS" id="PR00598">
    <property type="entry name" value="HTHMARR"/>
</dbReference>
<keyword evidence="3" id="KW-1185">Reference proteome</keyword>
<dbReference type="InterPro" id="IPR036388">
    <property type="entry name" value="WH-like_DNA-bd_sf"/>
</dbReference>
<evidence type="ECO:0000313" key="3">
    <source>
        <dbReference type="Proteomes" id="UP000037247"/>
    </source>
</evidence>
<feature type="domain" description="HTH marR-type" evidence="1">
    <location>
        <begin position="24"/>
        <end position="155"/>
    </location>
</feature>
<proteinExistence type="predicted"/>
<dbReference type="CDD" id="cd00090">
    <property type="entry name" value="HTH_ARSR"/>
    <property type="match status" value="1"/>
</dbReference>
<dbReference type="Proteomes" id="UP000037247">
    <property type="component" value="Unassembled WGS sequence"/>
</dbReference>
<gene>
    <name evidence="2" type="ORF">ABW18_06515</name>
</gene>
<dbReference type="SUPFAM" id="SSF46785">
    <property type="entry name" value="Winged helix' DNA-binding domain"/>
    <property type="match status" value="1"/>
</dbReference>
<protein>
    <submittedName>
        <fullName evidence="2">MarR family transcriptional regulator</fullName>
    </submittedName>
</protein>
<dbReference type="PANTHER" id="PTHR33164:SF57">
    <property type="entry name" value="MARR-FAMILY TRANSCRIPTIONAL REGULATOR"/>
    <property type="match status" value="1"/>
</dbReference>
<dbReference type="InterPro" id="IPR001845">
    <property type="entry name" value="HTH_ArsR_DNA-bd_dom"/>
</dbReference>
<dbReference type="RefSeq" id="WP_049698562.1">
    <property type="nucleotide sequence ID" value="NZ_CBDRLS010000006.1"/>
</dbReference>
<comment type="caution">
    <text evidence="2">The sequence shown here is derived from an EMBL/GenBank/DDBJ whole genome shotgun (WGS) entry which is preliminary data.</text>
</comment>
<name>A0ABR5IEW6_9ACTN</name>
<evidence type="ECO:0000259" key="1">
    <source>
        <dbReference type="PROSITE" id="PS50995"/>
    </source>
</evidence>
<dbReference type="PANTHER" id="PTHR33164">
    <property type="entry name" value="TRANSCRIPTIONAL REGULATOR, MARR FAMILY"/>
    <property type="match status" value="1"/>
</dbReference>
<dbReference type="Pfam" id="PF12802">
    <property type="entry name" value="MarR_2"/>
    <property type="match status" value="1"/>
</dbReference>
<dbReference type="InterPro" id="IPR011991">
    <property type="entry name" value="ArsR-like_HTH"/>
</dbReference>
<dbReference type="InterPro" id="IPR039422">
    <property type="entry name" value="MarR/SlyA-like"/>
</dbReference>
<reference evidence="2 3" key="1">
    <citation type="submission" date="2015-05" db="EMBL/GenBank/DDBJ databases">
        <title>Draft genome sequence of the bacterium Gordonia jacobaea a new member of the Gordonia genus.</title>
        <authorList>
            <person name="Jimenez-Galisteo G."/>
            <person name="Dominguez A."/>
            <person name="Munoz E."/>
            <person name="Vinas M."/>
        </authorList>
    </citation>
    <scope>NUCLEOTIDE SEQUENCE [LARGE SCALE GENOMIC DNA]</scope>
    <source>
        <strain evidence="3">mv1</strain>
    </source>
</reference>
<dbReference type="SMART" id="SM00418">
    <property type="entry name" value="HTH_ARSR"/>
    <property type="match status" value="1"/>
</dbReference>
<dbReference type="InterPro" id="IPR000835">
    <property type="entry name" value="HTH_MarR-typ"/>
</dbReference>
<sequence>MGDARSDHPVDADDVSDDPITDLETGFADLMRQGRIRLRTRARAVDPHLDPSNYPLIAMLASADGSLPVSTLVAQLGLEKSTVSRQIDALVRLGLAERHADPHDARARLVSLTPTGRARVDHVADAAVADWRARLSEWDPEDIRTLTRLLNRLLVDDAEFEPDLT</sequence>
<dbReference type="PROSITE" id="PS50995">
    <property type="entry name" value="HTH_MARR_2"/>
    <property type="match status" value="1"/>
</dbReference>
<organism evidence="2 3">
    <name type="scientific">Gordonia jacobaea</name>
    <dbReference type="NCBI Taxonomy" id="122202"/>
    <lineage>
        <taxon>Bacteria</taxon>
        <taxon>Bacillati</taxon>
        <taxon>Actinomycetota</taxon>
        <taxon>Actinomycetes</taxon>
        <taxon>Mycobacteriales</taxon>
        <taxon>Gordoniaceae</taxon>
        <taxon>Gordonia</taxon>
    </lineage>
</organism>
<dbReference type="EMBL" id="LDTZ01000015">
    <property type="protein sequence ID" value="KNA92234.1"/>
    <property type="molecule type" value="Genomic_DNA"/>
</dbReference>
<dbReference type="SMART" id="SM00347">
    <property type="entry name" value="HTH_MARR"/>
    <property type="match status" value="1"/>
</dbReference>
<dbReference type="InterPro" id="IPR036390">
    <property type="entry name" value="WH_DNA-bd_sf"/>
</dbReference>
<accession>A0ABR5IEW6</accession>